<accession>A0A9Q3GTE2</accession>
<feature type="compositionally biased region" description="Basic and acidic residues" evidence="1">
    <location>
        <begin position="76"/>
        <end position="86"/>
    </location>
</feature>
<sequence>MWKQFRGLLRSVAIDGMEWATDRDASGRMQSELCRESKPASVPLIVKHFGRSRATTHVPNAYKKSNKHSLQVSDSLARDAEEAPTW</sequence>
<organism evidence="2 3">
    <name type="scientific">Austropuccinia psidii MF-1</name>
    <dbReference type="NCBI Taxonomy" id="1389203"/>
    <lineage>
        <taxon>Eukaryota</taxon>
        <taxon>Fungi</taxon>
        <taxon>Dikarya</taxon>
        <taxon>Basidiomycota</taxon>
        <taxon>Pucciniomycotina</taxon>
        <taxon>Pucciniomycetes</taxon>
        <taxon>Pucciniales</taxon>
        <taxon>Sphaerophragmiaceae</taxon>
        <taxon>Austropuccinia</taxon>
    </lineage>
</organism>
<name>A0A9Q3GTE2_9BASI</name>
<proteinExistence type="predicted"/>
<evidence type="ECO:0000256" key="1">
    <source>
        <dbReference type="SAM" id="MobiDB-lite"/>
    </source>
</evidence>
<evidence type="ECO:0000313" key="2">
    <source>
        <dbReference type="EMBL" id="MBW0478587.1"/>
    </source>
</evidence>
<dbReference type="EMBL" id="AVOT02005243">
    <property type="protein sequence ID" value="MBW0478587.1"/>
    <property type="molecule type" value="Genomic_DNA"/>
</dbReference>
<gene>
    <name evidence="2" type="ORF">O181_018302</name>
</gene>
<keyword evidence="3" id="KW-1185">Reference proteome</keyword>
<feature type="region of interest" description="Disordered" evidence="1">
    <location>
        <begin position="56"/>
        <end position="86"/>
    </location>
</feature>
<protein>
    <submittedName>
        <fullName evidence="2">Uncharacterized protein</fullName>
    </submittedName>
</protein>
<evidence type="ECO:0000313" key="3">
    <source>
        <dbReference type="Proteomes" id="UP000765509"/>
    </source>
</evidence>
<comment type="caution">
    <text evidence="2">The sequence shown here is derived from an EMBL/GenBank/DDBJ whole genome shotgun (WGS) entry which is preliminary data.</text>
</comment>
<dbReference type="Proteomes" id="UP000765509">
    <property type="component" value="Unassembled WGS sequence"/>
</dbReference>
<reference evidence="2" key="1">
    <citation type="submission" date="2021-03" db="EMBL/GenBank/DDBJ databases">
        <title>Draft genome sequence of rust myrtle Austropuccinia psidii MF-1, a brazilian biotype.</title>
        <authorList>
            <person name="Quecine M.C."/>
            <person name="Pachon D.M.R."/>
            <person name="Bonatelli M.L."/>
            <person name="Correr F.H."/>
            <person name="Franceschini L.M."/>
            <person name="Leite T.F."/>
            <person name="Margarido G.R.A."/>
            <person name="Almeida C.A."/>
            <person name="Ferrarezi J.A."/>
            <person name="Labate C.A."/>
        </authorList>
    </citation>
    <scope>NUCLEOTIDE SEQUENCE</scope>
    <source>
        <strain evidence="2">MF-1</strain>
    </source>
</reference>
<dbReference type="AlphaFoldDB" id="A0A9Q3GTE2"/>